<feature type="signal peptide" evidence="1">
    <location>
        <begin position="1"/>
        <end position="28"/>
    </location>
</feature>
<dbReference type="GO" id="GO:0043448">
    <property type="term" value="P:alkane catabolic process"/>
    <property type="evidence" value="ECO:0007669"/>
    <property type="project" value="TreeGrafter"/>
</dbReference>
<name>A0A3M7LBE7_9FLAO</name>
<accession>A0A3M7LBE7</accession>
<organism evidence="2 3">
    <name type="scientific">Chryseobacterium nematophagum</name>
    <dbReference type="NCBI Taxonomy" id="2305228"/>
    <lineage>
        <taxon>Bacteria</taxon>
        <taxon>Pseudomonadati</taxon>
        <taxon>Bacteroidota</taxon>
        <taxon>Flavobacteriia</taxon>
        <taxon>Flavobacteriales</taxon>
        <taxon>Weeksellaceae</taxon>
        <taxon>Chryseobacterium group</taxon>
        <taxon>Chryseobacterium</taxon>
    </lineage>
</organism>
<gene>
    <name evidence="2" type="ORF">D1632_09625</name>
</gene>
<dbReference type="Proteomes" id="UP000267524">
    <property type="component" value="Unassembled WGS sequence"/>
</dbReference>
<feature type="chain" id="PRO_5018071914" description="Lipoprotein" evidence="1">
    <location>
        <begin position="29"/>
        <end position="297"/>
    </location>
</feature>
<proteinExistence type="predicted"/>
<sequence>MKKNLLTKVSKISLLLMAGLLMYNCNNSNDDMKTPPVTPPVVTPESRTIKVMENATFGKILTDQAGKTLYFFSDDYKGVSECNNGCLNIWPIFYTDNVNMIDPSLNQSDFATITRSDGKKQTTYKGWPLYYYASDTNIGDTAGDKVGDVWYVAKPDYTVMYASGQLMGENGKNYTTSANAQVYTEGNGKTMYLTDASGRTLYAFASDKKDTNNFTAPDFLNNGVWPIVGLNKMRFPSIMNPSDFGTITVFGRTQLTYRGWPVYYFGGDGNRGDNKGVSVPNPGVWPIFNTGTPIAPL</sequence>
<keyword evidence="1" id="KW-0732">Signal</keyword>
<comment type="caution">
    <text evidence="2">The sequence shown here is derived from an EMBL/GenBank/DDBJ whole genome shotgun (WGS) entry which is preliminary data.</text>
</comment>
<dbReference type="PANTHER" id="PTHR39335:SF1">
    <property type="entry name" value="BLL4220 PROTEIN"/>
    <property type="match status" value="1"/>
</dbReference>
<dbReference type="Pfam" id="PF03640">
    <property type="entry name" value="Lipoprotein_15"/>
    <property type="match status" value="3"/>
</dbReference>
<dbReference type="AlphaFoldDB" id="A0A3M7LBE7"/>
<dbReference type="RefSeq" id="WP_122546982.1">
    <property type="nucleotide sequence ID" value="NZ_QWIV01000013.1"/>
</dbReference>
<evidence type="ECO:0000313" key="2">
    <source>
        <dbReference type="EMBL" id="RMZ59857.1"/>
    </source>
</evidence>
<evidence type="ECO:0000313" key="3">
    <source>
        <dbReference type="Proteomes" id="UP000267524"/>
    </source>
</evidence>
<keyword evidence="3" id="KW-1185">Reference proteome</keyword>
<protein>
    <recommendedName>
        <fullName evidence="4">Lipoprotein</fullName>
    </recommendedName>
</protein>
<reference evidence="2 3" key="1">
    <citation type="submission" date="2018-08" db="EMBL/GenBank/DDBJ databases">
        <title>Chryseobacterium nematophagum: a novel matrix digesting pathogen of nematodes.</title>
        <authorList>
            <person name="Page A."/>
            <person name="Roberts M."/>
            <person name="Felix M.-A."/>
            <person name="Weir W."/>
        </authorList>
    </citation>
    <scope>NUCLEOTIDE SEQUENCE [LARGE SCALE GENOMIC DNA]</scope>
    <source>
        <strain evidence="2 3">JUb275</strain>
    </source>
</reference>
<evidence type="ECO:0000256" key="1">
    <source>
        <dbReference type="SAM" id="SignalP"/>
    </source>
</evidence>
<dbReference type="EMBL" id="QWIV01000013">
    <property type="protein sequence ID" value="RMZ59857.1"/>
    <property type="molecule type" value="Genomic_DNA"/>
</dbReference>
<evidence type="ECO:0008006" key="4">
    <source>
        <dbReference type="Google" id="ProtNLM"/>
    </source>
</evidence>
<dbReference type="InterPro" id="IPR005297">
    <property type="entry name" value="Lipoprotein_repeat"/>
</dbReference>
<dbReference type="PANTHER" id="PTHR39335">
    <property type="entry name" value="BLL4220 PROTEIN"/>
    <property type="match status" value="1"/>
</dbReference>